<reference evidence="7" key="1">
    <citation type="submission" date="2022-12" db="EMBL/GenBank/DDBJ databases">
        <title>Reference genome sequencing for broad-spectrum identification of bacterial and archaeal isolates by mass spectrometry.</title>
        <authorList>
            <person name="Sekiguchi Y."/>
            <person name="Tourlousse D.M."/>
        </authorList>
    </citation>
    <scope>NUCLEOTIDE SEQUENCE</scope>
    <source>
        <strain evidence="7">ASRB1</strain>
    </source>
</reference>
<dbReference type="Gene3D" id="3.20.20.70">
    <property type="entry name" value="Aldolase class I"/>
    <property type="match status" value="1"/>
</dbReference>
<dbReference type="SUPFAM" id="SSF102114">
    <property type="entry name" value="Radical SAM enzymes"/>
    <property type="match status" value="1"/>
</dbReference>
<evidence type="ECO:0000256" key="3">
    <source>
        <dbReference type="ARBA" id="ARBA00022723"/>
    </source>
</evidence>
<dbReference type="GO" id="GO:0003824">
    <property type="term" value="F:catalytic activity"/>
    <property type="evidence" value="ECO:0007669"/>
    <property type="project" value="InterPro"/>
</dbReference>
<dbReference type="GO" id="GO:0051536">
    <property type="term" value="F:iron-sulfur cluster binding"/>
    <property type="evidence" value="ECO:0007669"/>
    <property type="project" value="UniProtKB-KW"/>
</dbReference>
<organism evidence="7 8">
    <name type="scientific">Desulforhabdus amnigena</name>
    <dbReference type="NCBI Taxonomy" id="40218"/>
    <lineage>
        <taxon>Bacteria</taxon>
        <taxon>Pseudomonadati</taxon>
        <taxon>Thermodesulfobacteriota</taxon>
        <taxon>Syntrophobacteria</taxon>
        <taxon>Syntrophobacterales</taxon>
        <taxon>Syntrophobacteraceae</taxon>
        <taxon>Desulforhabdus</taxon>
    </lineage>
</organism>
<keyword evidence="3" id="KW-0479">Metal-binding</keyword>
<dbReference type="InterPro" id="IPR050377">
    <property type="entry name" value="Radical_SAM_PqqE_MftC-like"/>
</dbReference>
<comment type="caution">
    <text evidence="7">The sequence shown here is derived from an EMBL/GenBank/DDBJ whole genome shotgun (WGS) entry which is preliminary data.</text>
</comment>
<dbReference type="InterPro" id="IPR058240">
    <property type="entry name" value="rSAM_sf"/>
</dbReference>
<dbReference type="InterPro" id="IPR007197">
    <property type="entry name" value="rSAM"/>
</dbReference>
<evidence type="ECO:0000256" key="2">
    <source>
        <dbReference type="ARBA" id="ARBA00022691"/>
    </source>
</evidence>
<dbReference type="PANTHER" id="PTHR11228">
    <property type="entry name" value="RADICAL SAM DOMAIN PROTEIN"/>
    <property type="match status" value="1"/>
</dbReference>
<dbReference type="Pfam" id="PF04055">
    <property type="entry name" value="Radical_SAM"/>
    <property type="match status" value="1"/>
</dbReference>
<evidence type="ECO:0000313" key="7">
    <source>
        <dbReference type="EMBL" id="GLI34683.1"/>
    </source>
</evidence>
<dbReference type="Proteomes" id="UP001144372">
    <property type="component" value="Unassembled WGS sequence"/>
</dbReference>
<sequence>MGVSHDLLSLMQKRIPGQLVIQFTDHCNARCPQCGMRVTEAFPRTKLSVDRIKRILDRASETGIKIVSFTGGEPLLFLDELVVLIKYAGSAGIEYIRTGTNGFLFTQPERPGFRSRVNRIAEMLADTPLRNLWISIDSAIPSVHEKMRGFPGVIAGIEEAVPIFHGHGIYPSANLGINRNIGGAGSVSDGCRPADEDYLPLFMKDMKAAFRSFYRFAINMGFTIINTCYPMSIHGLNGNASLKPIYAANSTDYIVHYSSGEKAMLFRALMETVPEFRSKSRIFSPRCSLDSLYRQYAQGTMSDYPCRGGIDCFFIDSKDGNAYPCGFRGKENLGDFCELDREKLNREPFCHHCDWECFRDPSEMFGPILHARRNPFGLLKNIANRGSYFKIWMEDLRYYLACDFFDGRKPPAYDRLSAWQGS</sequence>
<keyword evidence="2" id="KW-0949">S-adenosyl-L-methionine</keyword>
<dbReference type="AlphaFoldDB" id="A0A9W6FT08"/>
<dbReference type="SFLD" id="SFLDS00029">
    <property type="entry name" value="Radical_SAM"/>
    <property type="match status" value="1"/>
</dbReference>
<name>A0A9W6FT08_9BACT</name>
<feature type="domain" description="Radical SAM core" evidence="6">
    <location>
        <begin position="21"/>
        <end position="170"/>
    </location>
</feature>
<protein>
    <recommendedName>
        <fullName evidence="6">Radical SAM core domain-containing protein</fullName>
    </recommendedName>
</protein>
<dbReference type="GO" id="GO:0006783">
    <property type="term" value="P:heme biosynthetic process"/>
    <property type="evidence" value="ECO:0007669"/>
    <property type="project" value="TreeGrafter"/>
</dbReference>
<keyword evidence="4" id="KW-0408">Iron</keyword>
<dbReference type="RefSeq" id="WP_281794090.1">
    <property type="nucleotide sequence ID" value="NZ_BSDR01000001.1"/>
</dbReference>
<dbReference type="CDD" id="cd01335">
    <property type="entry name" value="Radical_SAM"/>
    <property type="match status" value="1"/>
</dbReference>
<keyword evidence="8" id="KW-1185">Reference proteome</keyword>
<gene>
    <name evidence="7" type="ORF">DAMNIGENAA_21160</name>
</gene>
<dbReference type="InterPro" id="IPR013785">
    <property type="entry name" value="Aldolase_TIM"/>
</dbReference>
<evidence type="ECO:0000256" key="5">
    <source>
        <dbReference type="ARBA" id="ARBA00023014"/>
    </source>
</evidence>
<dbReference type="PANTHER" id="PTHR11228:SF7">
    <property type="entry name" value="PQQA PEPTIDE CYCLASE"/>
    <property type="match status" value="1"/>
</dbReference>
<proteinExistence type="predicted"/>
<dbReference type="GO" id="GO:0046872">
    <property type="term" value="F:metal ion binding"/>
    <property type="evidence" value="ECO:0007669"/>
    <property type="project" value="UniProtKB-KW"/>
</dbReference>
<dbReference type="SFLD" id="SFLDG01067">
    <property type="entry name" value="SPASM/twitch_domain_containing"/>
    <property type="match status" value="1"/>
</dbReference>
<dbReference type="EMBL" id="BSDR01000001">
    <property type="protein sequence ID" value="GLI34683.1"/>
    <property type="molecule type" value="Genomic_DNA"/>
</dbReference>
<keyword evidence="5" id="KW-0411">Iron-sulfur</keyword>
<evidence type="ECO:0000256" key="4">
    <source>
        <dbReference type="ARBA" id="ARBA00023004"/>
    </source>
</evidence>
<evidence type="ECO:0000256" key="1">
    <source>
        <dbReference type="ARBA" id="ARBA00001966"/>
    </source>
</evidence>
<evidence type="ECO:0000259" key="6">
    <source>
        <dbReference type="Pfam" id="PF04055"/>
    </source>
</evidence>
<comment type="cofactor">
    <cofactor evidence="1">
        <name>[4Fe-4S] cluster</name>
        <dbReference type="ChEBI" id="CHEBI:49883"/>
    </cofactor>
</comment>
<evidence type="ECO:0000313" key="8">
    <source>
        <dbReference type="Proteomes" id="UP001144372"/>
    </source>
</evidence>
<accession>A0A9W6FT08</accession>